<gene>
    <name evidence="1" type="ORF">FKV24_007685</name>
</gene>
<organism evidence="1 2">
    <name type="scientific">Marilutibacter maris</name>
    <dbReference type="NCBI Taxonomy" id="1605891"/>
    <lineage>
        <taxon>Bacteria</taxon>
        <taxon>Pseudomonadati</taxon>
        <taxon>Pseudomonadota</taxon>
        <taxon>Gammaproteobacteria</taxon>
        <taxon>Lysobacterales</taxon>
        <taxon>Lysobacteraceae</taxon>
        <taxon>Marilutibacter</taxon>
    </lineage>
</organism>
<name>A0A508AT93_9GAMM</name>
<evidence type="ECO:0000313" key="1">
    <source>
        <dbReference type="EMBL" id="KAB8191715.1"/>
    </source>
</evidence>
<accession>A0A508AT93</accession>
<dbReference type="RefSeq" id="WP_141481958.1">
    <property type="nucleotide sequence ID" value="NZ_VICD02000120.1"/>
</dbReference>
<protein>
    <submittedName>
        <fullName evidence="1">Uncharacterized protein</fullName>
    </submittedName>
</protein>
<reference evidence="1 2" key="1">
    <citation type="submission" date="2019-10" db="EMBL/GenBank/DDBJ databases">
        <title>Lysobacter alkalisoli sp. nov., isolated from saline-alkaline soil.</title>
        <authorList>
            <person name="Sun J.-Q."/>
        </authorList>
    </citation>
    <scope>NUCLEOTIDE SEQUENCE [LARGE SCALE GENOMIC DNA]</scope>
    <source>
        <strain evidence="1 2">KCTC 42381</strain>
    </source>
</reference>
<dbReference type="Proteomes" id="UP000320431">
    <property type="component" value="Unassembled WGS sequence"/>
</dbReference>
<dbReference type="EMBL" id="VICD02000120">
    <property type="protein sequence ID" value="KAB8191715.1"/>
    <property type="molecule type" value="Genomic_DNA"/>
</dbReference>
<sequence length="231" mass="24506">MAGPQRVLTALALILSLAACTPEAERVEAATEGMSAAAVEPGDLSWADVRQTMTVPPSPDSPRGRALAALSALEAADEVTLYSLQPWRPPDSDGPMPEYGAPDYASFLRERSAATERSQQEWCARAACLYGNRILGKVVPEDAGERALVLDAALRSLGADPDYAFACIAEYRHAVEFRAGGHLYQVLLCYGCGQVAVAIDGQLGRPGQTHDMGDEDGLDRMFVGAGVPLAE</sequence>
<dbReference type="AlphaFoldDB" id="A0A508AT93"/>
<comment type="caution">
    <text evidence="1">The sequence shown here is derived from an EMBL/GenBank/DDBJ whole genome shotgun (WGS) entry which is preliminary data.</text>
</comment>
<proteinExistence type="predicted"/>
<evidence type="ECO:0000313" key="2">
    <source>
        <dbReference type="Proteomes" id="UP000320431"/>
    </source>
</evidence>
<dbReference type="PROSITE" id="PS51257">
    <property type="entry name" value="PROKAR_LIPOPROTEIN"/>
    <property type="match status" value="1"/>
</dbReference>